<dbReference type="GO" id="GO:0000981">
    <property type="term" value="F:DNA-binding transcription factor activity, RNA polymerase II-specific"/>
    <property type="evidence" value="ECO:0007669"/>
    <property type="project" value="TreeGrafter"/>
</dbReference>
<name>A0A1D2MC47_ORCCI</name>
<comment type="subcellular location">
    <subcellularLocation>
        <location evidence="1">Nucleus</location>
    </subcellularLocation>
</comment>
<dbReference type="PROSITE" id="PS50157">
    <property type="entry name" value="ZINC_FINGER_C2H2_2"/>
    <property type="match status" value="5"/>
</dbReference>
<evidence type="ECO:0000256" key="7">
    <source>
        <dbReference type="ARBA" id="ARBA00023242"/>
    </source>
</evidence>
<dbReference type="FunFam" id="3.30.160.60:FF:000072">
    <property type="entry name" value="zinc finger protein 143 isoform X1"/>
    <property type="match status" value="1"/>
</dbReference>
<dbReference type="Gene3D" id="3.30.160.60">
    <property type="entry name" value="Classic Zinc Finger"/>
    <property type="match status" value="5"/>
</dbReference>
<keyword evidence="7" id="KW-0539">Nucleus</keyword>
<dbReference type="SUPFAM" id="SSF57667">
    <property type="entry name" value="beta-beta-alpha zinc fingers"/>
    <property type="match status" value="3"/>
</dbReference>
<keyword evidence="4 8" id="KW-0863">Zinc-finger</keyword>
<evidence type="ECO:0000313" key="10">
    <source>
        <dbReference type="EMBL" id="ODM90576.1"/>
    </source>
</evidence>
<dbReference type="InterPro" id="IPR036236">
    <property type="entry name" value="Znf_C2H2_sf"/>
</dbReference>
<dbReference type="AlphaFoldDB" id="A0A1D2MC47"/>
<feature type="domain" description="C2H2-type" evidence="9">
    <location>
        <begin position="37"/>
        <end position="64"/>
    </location>
</feature>
<evidence type="ECO:0000313" key="11">
    <source>
        <dbReference type="Proteomes" id="UP000094527"/>
    </source>
</evidence>
<dbReference type="OrthoDB" id="6077919at2759"/>
<dbReference type="PANTHER" id="PTHR23235:SF142">
    <property type="entry name" value="ZINC FINGER PROTEIN 384"/>
    <property type="match status" value="1"/>
</dbReference>
<dbReference type="SMART" id="SM00355">
    <property type="entry name" value="ZnF_C2H2"/>
    <property type="match status" value="5"/>
</dbReference>
<dbReference type="PROSITE" id="PS00028">
    <property type="entry name" value="ZINC_FINGER_C2H2_1"/>
    <property type="match status" value="5"/>
</dbReference>
<feature type="domain" description="C2H2-type" evidence="9">
    <location>
        <begin position="121"/>
        <end position="149"/>
    </location>
</feature>
<evidence type="ECO:0000256" key="5">
    <source>
        <dbReference type="ARBA" id="ARBA00022833"/>
    </source>
</evidence>
<feature type="domain" description="C2H2-type" evidence="9">
    <location>
        <begin position="93"/>
        <end position="120"/>
    </location>
</feature>
<organism evidence="10 11">
    <name type="scientific">Orchesella cincta</name>
    <name type="common">Springtail</name>
    <name type="synonym">Podura cincta</name>
    <dbReference type="NCBI Taxonomy" id="48709"/>
    <lineage>
        <taxon>Eukaryota</taxon>
        <taxon>Metazoa</taxon>
        <taxon>Ecdysozoa</taxon>
        <taxon>Arthropoda</taxon>
        <taxon>Hexapoda</taxon>
        <taxon>Collembola</taxon>
        <taxon>Entomobryomorpha</taxon>
        <taxon>Entomobryoidea</taxon>
        <taxon>Orchesellidae</taxon>
        <taxon>Orchesellinae</taxon>
        <taxon>Orchesella</taxon>
    </lineage>
</organism>
<dbReference type="EMBL" id="LJIJ01001904">
    <property type="protein sequence ID" value="ODM90576.1"/>
    <property type="molecule type" value="Genomic_DNA"/>
</dbReference>
<dbReference type="FunFam" id="3.30.160.60:FF:000624">
    <property type="entry name" value="zinc finger protein 697"/>
    <property type="match status" value="1"/>
</dbReference>
<dbReference type="OMA" id="CETRSEH"/>
<reference evidence="10 11" key="1">
    <citation type="journal article" date="2016" name="Genome Biol. Evol.">
        <title>Gene Family Evolution Reflects Adaptation to Soil Environmental Stressors in the Genome of the Collembolan Orchesella cincta.</title>
        <authorList>
            <person name="Faddeeva-Vakhrusheva A."/>
            <person name="Derks M.F."/>
            <person name="Anvar S.Y."/>
            <person name="Agamennone V."/>
            <person name="Suring W."/>
            <person name="Smit S."/>
            <person name="van Straalen N.M."/>
            <person name="Roelofs D."/>
        </authorList>
    </citation>
    <scope>NUCLEOTIDE SEQUENCE [LARGE SCALE GENOMIC DNA]</scope>
    <source>
        <tissue evidence="10">Mixed pool</tissue>
    </source>
</reference>
<evidence type="ECO:0000256" key="3">
    <source>
        <dbReference type="ARBA" id="ARBA00022737"/>
    </source>
</evidence>
<dbReference type="GO" id="GO:0000978">
    <property type="term" value="F:RNA polymerase II cis-regulatory region sequence-specific DNA binding"/>
    <property type="evidence" value="ECO:0007669"/>
    <property type="project" value="TreeGrafter"/>
</dbReference>
<dbReference type="GO" id="GO:0008270">
    <property type="term" value="F:zinc ion binding"/>
    <property type="evidence" value="ECO:0007669"/>
    <property type="project" value="UniProtKB-KW"/>
</dbReference>
<keyword evidence="2" id="KW-0479">Metal-binding</keyword>
<dbReference type="FunFam" id="3.30.160.60:FF:001465">
    <property type="entry name" value="Zinc finger protein 560"/>
    <property type="match status" value="1"/>
</dbReference>
<evidence type="ECO:0000256" key="1">
    <source>
        <dbReference type="ARBA" id="ARBA00004123"/>
    </source>
</evidence>
<dbReference type="GO" id="GO:0048598">
    <property type="term" value="P:embryonic morphogenesis"/>
    <property type="evidence" value="ECO:0007669"/>
    <property type="project" value="UniProtKB-ARBA"/>
</dbReference>
<comment type="caution">
    <text evidence="10">The sequence shown here is derived from an EMBL/GenBank/DDBJ whole genome shotgun (WGS) entry which is preliminary data.</text>
</comment>
<evidence type="ECO:0000256" key="2">
    <source>
        <dbReference type="ARBA" id="ARBA00022723"/>
    </source>
</evidence>
<dbReference type="PANTHER" id="PTHR23235">
    <property type="entry name" value="KRUEPPEL-LIKE TRANSCRIPTION FACTOR"/>
    <property type="match status" value="1"/>
</dbReference>
<protein>
    <submittedName>
        <fullName evidence="10">Zinc finger and BTB domain-containing protein 17</fullName>
    </submittedName>
</protein>
<dbReference type="InterPro" id="IPR013087">
    <property type="entry name" value="Znf_C2H2_type"/>
</dbReference>
<gene>
    <name evidence="10" type="ORF">Ocin01_16108</name>
</gene>
<keyword evidence="11" id="KW-1185">Reference proteome</keyword>
<evidence type="ECO:0000256" key="8">
    <source>
        <dbReference type="PROSITE-ProRule" id="PRU00042"/>
    </source>
</evidence>
<dbReference type="FunFam" id="3.30.160.60:FF:000446">
    <property type="entry name" value="Zinc finger protein"/>
    <property type="match status" value="1"/>
</dbReference>
<dbReference type="GO" id="GO:0005634">
    <property type="term" value="C:nucleus"/>
    <property type="evidence" value="ECO:0007669"/>
    <property type="project" value="UniProtKB-SubCell"/>
</dbReference>
<dbReference type="Proteomes" id="UP000094527">
    <property type="component" value="Unassembled WGS sequence"/>
</dbReference>
<evidence type="ECO:0000256" key="4">
    <source>
        <dbReference type="ARBA" id="ARBA00022771"/>
    </source>
</evidence>
<proteinExistence type="predicted"/>
<evidence type="ECO:0000259" key="9">
    <source>
        <dbReference type="PROSITE" id="PS50157"/>
    </source>
</evidence>
<evidence type="ECO:0000256" key="6">
    <source>
        <dbReference type="ARBA" id="ARBA00023125"/>
    </source>
</evidence>
<dbReference type="STRING" id="48709.A0A1D2MC47"/>
<keyword evidence="6" id="KW-0238">DNA-binding</keyword>
<sequence>MSHTGEKRFACQQCNRGFANSQNLKTHTYTHTGERRFPCTKCSKRFTNMTNLRTHLVTHTGEKNFLCNLCGASFSQRNTLDFHLTSHSNNRPHSCGQCTRAFKTTRDLKKHCRTHTGVLPFWCTICERRFLRQDNLQRHYRTVHKPLEKLVSSTTEPQLKTSTASKSSPIIARNVQRECETRSEHKKMLEEKETFELPNRDSNPTFVLVTPEMHDTAEKEMRNKTNDVNNIVEVELSGFERETEQQTSLPDLFSSCPILIDEDELLEATNQMQVDNVTQTHDTTTSSEAAHGTQILTLEVQGQDENQGEFENALNISANENGETSGGITLLYQSTSSPPLAEIQADIQGNRGPRKYYISRYYFVHQTDSSTSS</sequence>
<accession>A0A1D2MC47</accession>
<feature type="domain" description="C2H2-type" evidence="9">
    <location>
        <begin position="65"/>
        <end position="92"/>
    </location>
</feature>
<keyword evidence="3" id="KW-0677">Repeat</keyword>
<dbReference type="GO" id="GO:0000122">
    <property type="term" value="P:negative regulation of transcription by RNA polymerase II"/>
    <property type="evidence" value="ECO:0007669"/>
    <property type="project" value="UniProtKB-ARBA"/>
</dbReference>
<keyword evidence="5" id="KW-0862">Zinc</keyword>
<dbReference type="Pfam" id="PF00096">
    <property type="entry name" value="zf-C2H2"/>
    <property type="match status" value="2"/>
</dbReference>
<dbReference type="FunFam" id="3.30.160.60:FF:000100">
    <property type="entry name" value="Zinc finger 45-like"/>
    <property type="match status" value="1"/>
</dbReference>
<dbReference type="Pfam" id="PF13894">
    <property type="entry name" value="zf-C2H2_4"/>
    <property type="match status" value="1"/>
</dbReference>
<feature type="domain" description="C2H2-type" evidence="9">
    <location>
        <begin position="9"/>
        <end position="36"/>
    </location>
</feature>